<comment type="similarity">
    <text evidence="1 7">Belongs to the sigma-70 factor family. ECF subfamily.</text>
</comment>
<dbReference type="PANTHER" id="PTHR43133">
    <property type="entry name" value="RNA POLYMERASE ECF-TYPE SIGMA FACTO"/>
    <property type="match status" value="1"/>
</dbReference>
<dbReference type="NCBIfam" id="NF006089">
    <property type="entry name" value="PRK08241.1"/>
    <property type="match status" value="1"/>
</dbReference>
<evidence type="ECO:0000259" key="9">
    <source>
        <dbReference type="Pfam" id="PF08281"/>
    </source>
</evidence>
<keyword evidence="3 7" id="KW-0805">Transcription regulation</keyword>
<dbReference type="InterPro" id="IPR014305">
    <property type="entry name" value="RNA_pol_sigma-G_actinobac"/>
</dbReference>
<proteinExistence type="inferred from homology"/>
<evidence type="ECO:0000313" key="11">
    <source>
        <dbReference type="EMBL" id="PZF81393.1"/>
    </source>
</evidence>
<dbReference type="Gene3D" id="1.10.1740.10">
    <property type="match status" value="1"/>
</dbReference>
<keyword evidence="11" id="KW-0808">Transferase</keyword>
<comment type="caution">
    <text evidence="11">The sequence shown here is derived from an EMBL/GenBank/DDBJ whole genome shotgun (WGS) entry which is preliminary data.</text>
</comment>
<dbReference type="GO" id="GO:0016779">
    <property type="term" value="F:nucleotidyltransferase activity"/>
    <property type="evidence" value="ECO:0007669"/>
    <property type="project" value="UniProtKB-KW"/>
</dbReference>
<dbReference type="InterPro" id="IPR013324">
    <property type="entry name" value="RNA_pol_sigma_r3/r4-like"/>
</dbReference>
<organism evidence="11 12">
    <name type="scientific">Jiangella anatolica</name>
    <dbReference type="NCBI Taxonomy" id="2670374"/>
    <lineage>
        <taxon>Bacteria</taxon>
        <taxon>Bacillati</taxon>
        <taxon>Actinomycetota</taxon>
        <taxon>Actinomycetes</taxon>
        <taxon>Jiangellales</taxon>
        <taxon>Jiangellaceae</taxon>
        <taxon>Jiangella</taxon>
    </lineage>
</organism>
<evidence type="ECO:0000256" key="6">
    <source>
        <dbReference type="ARBA" id="ARBA00023163"/>
    </source>
</evidence>
<name>A0A2W2CMG8_9ACTN</name>
<dbReference type="Gene3D" id="1.10.10.10">
    <property type="entry name" value="Winged helix-like DNA-binding domain superfamily/Winged helix DNA-binding domain"/>
    <property type="match status" value="1"/>
</dbReference>
<dbReference type="Pfam" id="PF12680">
    <property type="entry name" value="SnoaL_2"/>
    <property type="match status" value="1"/>
</dbReference>
<dbReference type="Proteomes" id="UP000248764">
    <property type="component" value="Unassembled WGS sequence"/>
</dbReference>
<dbReference type="EMBL" id="POTW01000059">
    <property type="protein sequence ID" value="PZF81393.1"/>
    <property type="molecule type" value="Genomic_DNA"/>
</dbReference>
<evidence type="ECO:0000256" key="1">
    <source>
        <dbReference type="ARBA" id="ARBA00010641"/>
    </source>
</evidence>
<dbReference type="CDD" id="cd06171">
    <property type="entry name" value="Sigma70_r4"/>
    <property type="match status" value="1"/>
</dbReference>
<dbReference type="Pfam" id="PF04542">
    <property type="entry name" value="Sigma70_r2"/>
    <property type="match status" value="1"/>
</dbReference>
<dbReference type="InterPro" id="IPR036388">
    <property type="entry name" value="WH-like_DNA-bd_sf"/>
</dbReference>
<keyword evidence="6 7" id="KW-0804">Transcription</keyword>
<dbReference type="InterPro" id="IPR007627">
    <property type="entry name" value="RNA_pol_sigma70_r2"/>
</dbReference>
<comment type="subunit">
    <text evidence="2">Interacts transiently with the RNA polymerase catalytic core formed by RpoA, RpoB, RpoC and RpoZ (2 alpha, 1 beta, 1 beta' and 1 omega subunit) to form the RNA polymerase holoenzyme that can initiate transcription.</text>
</comment>
<dbReference type="InterPro" id="IPR013325">
    <property type="entry name" value="RNA_pol_sigma_r2"/>
</dbReference>
<dbReference type="GO" id="GO:0006352">
    <property type="term" value="P:DNA-templated transcription initiation"/>
    <property type="evidence" value="ECO:0007669"/>
    <property type="project" value="InterPro"/>
</dbReference>
<keyword evidence="12" id="KW-1185">Reference proteome</keyword>
<keyword evidence="4 7" id="KW-0731">Sigma factor</keyword>
<dbReference type="RefSeq" id="WP_111256672.1">
    <property type="nucleotide sequence ID" value="NZ_POTW01000059.1"/>
</dbReference>
<feature type="domain" description="SnoaL-like" evidence="10">
    <location>
        <begin position="224"/>
        <end position="298"/>
    </location>
</feature>
<dbReference type="GO" id="GO:0003677">
    <property type="term" value="F:DNA binding"/>
    <property type="evidence" value="ECO:0007669"/>
    <property type="project" value="UniProtKB-KW"/>
</dbReference>
<dbReference type="GO" id="GO:0006950">
    <property type="term" value="P:response to stress"/>
    <property type="evidence" value="ECO:0007669"/>
    <property type="project" value="UniProtKB-ARBA"/>
</dbReference>
<gene>
    <name evidence="11" type="ORF">C1I92_21350</name>
</gene>
<accession>A0A2W2CMG8</accession>
<dbReference type="InterPro" id="IPR000838">
    <property type="entry name" value="RNA_pol_sigma70_ECF_CS"/>
</dbReference>
<dbReference type="SUPFAM" id="SSF54427">
    <property type="entry name" value="NTF2-like"/>
    <property type="match status" value="1"/>
</dbReference>
<dbReference type="NCBIfam" id="TIGR02960">
    <property type="entry name" value="SigX5"/>
    <property type="match status" value="1"/>
</dbReference>
<dbReference type="InterPro" id="IPR014284">
    <property type="entry name" value="RNA_pol_sigma-70_dom"/>
</dbReference>
<evidence type="ECO:0000256" key="2">
    <source>
        <dbReference type="ARBA" id="ARBA00011344"/>
    </source>
</evidence>
<protein>
    <recommendedName>
        <fullName evidence="7">RNA polymerase sigma factor</fullName>
    </recommendedName>
</protein>
<evidence type="ECO:0000256" key="3">
    <source>
        <dbReference type="ARBA" id="ARBA00023015"/>
    </source>
</evidence>
<dbReference type="Pfam" id="PF08281">
    <property type="entry name" value="Sigma70_r4_2"/>
    <property type="match status" value="1"/>
</dbReference>
<dbReference type="GO" id="GO:0016987">
    <property type="term" value="F:sigma factor activity"/>
    <property type="evidence" value="ECO:0007669"/>
    <property type="project" value="UniProtKB-KW"/>
</dbReference>
<dbReference type="SUPFAM" id="SSF88659">
    <property type="entry name" value="Sigma3 and sigma4 domains of RNA polymerase sigma factors"/>
    <property type="match status" value="1"/>
</dbReference>
<dbReference type="SUPFAM" id="SSF88946">
    <property type="entry name" value="Sigma2 domain of RNA polymerase sigma factors"/>
    <property type="match status" value="1"/>
</dbReference>
<evidence type="ECO:0000256" key="7">
    <source>
        <dbReference type="RuleBase" id="RU000716"/>
    </source>
</evidence>
<evidence type="ECO:0000259" key="8">
    <source>
        <dbReference type="Pfam" id="PF04542"/>
    </source>
</evidence>
<evidence type="ECO:0000259" key="10">
    <source>
        <dbReference type="Pfam" id="PF12680"/>
    </source>
</evidence>
<keyword evidence="5 7" id="KW-0238">DNA-binding</keyword>
<feature type="domain" description="RNA polymerase sigma factor 70 region 4 type 2" evidence="9">
    <location>
        <begin position="149"/>
        <end position="199"/>
    </location>
</feature>
<dbReference type="InterPro" id="IPR032710">
    <property type="entry name" value="NTF2-like_dom_sf"/>
</dbReference>
<evidence type="ECO:0000256" key="5">
    <source>
        <dbReference type="ARBA" id="ARBA00023125"/>
    </source>
</evidence>
<feature type="domain" description="RNA polymerase sigma-70 region 2" evidence="8">
    <location>
        <begin position="28"/>
        <end position="95"/>
    </location>
</feature>
<dbReference type="InterPro" id="IPR013249">
    <property type="entry name" value="RNA_pol_sigma70_r4_t2"/>
</dbReference>
<dbReference type="InterPro" id="IPR039425">
    <property type="entry name" value="RNA_pol_sigma-70-like"/>
</dbReference>
<dbReference type="PROSITE" id="PS01063">
    <property type="entry name" value="SIGMA70_ECF"/>
    <property type="match status" value="1"/>
</dbReference>
<keyword evidence="11" id="KW-0548">Nucleotidyltransferase</keyword>
<evidence type="ECO:0000256" key="4">
    <source>
        <dbReference type="ARBA" id="ARBA00023082"/>
    </source>
</evidence>
<dbReference type="AlphaFoldDB" id="A0A2W2CMG8"/>
<dbReference type="NCBIfam" id="TIGR02937">
    <property type="entry name" value="sigma70-ECF"/>
    <property type="match status" value="1"/>
</dbReference>
<dbReference type="InterPro" id="IPR037401">
    <property type="entry name" value="SnoaL-like"/>
</dbReference>
<dbReference type="Gene3D" id="3.10.450.50">
    <property type="match status" value="1"/>
</dbReference>
<evidence type="ECO:0000313" key="12">
    <source>
        <dbReference type="Proteomes" id="UP000248764"/>
    </source>
</evidence>
<sequence>MTATALPSIADTRQYRRQMTTGDFQQLAQPYRRELLAHCYRMLGSVHDAEDLVQETYLRAWKAYDRFEDRSSLRTWLYRIATNACLTALESRARRPMPTGLGGPSAEPSGDLIERSEVPWLEPLPDVLVGDGAGVDPATVVTSRDSIRLALVAALQHLPPRQRAVLLLRDVLRWKAAEVADLLDTSTAAVNSALQRAHAQLDKVAPAEDDAVEPLSPEHEELLKQYVTAFEAYDVDALVRLMTADAVWEMPPFAAWFVGPADIAELILVQCPMKAAGDIRIVRTSANGQPALAQYLRDLDGVYRPFAVQVVSMGTAGITHVAQFFDVGLFGPFGLPDVLP</sequence>
<dbReference type="PANTHER" id="PTHR43133:SF65">
    <property type="entry name" value="ECF RNA POLYMERASE SIGMA FACTOR SIGG"/>
    <property type="match status" value="1"/>
</dbReference>
<reference evidence="11 12" key="1">
    <citation type="submission" date="2018-01" db="EMBL/GenBank/DDBJ databases">
        <title>Draft genome sequence of Jiangella sp. GTF31.</title>
        <authorList>
            <person name="Sahin N."/>
            <person name="Ay H."/>
            <person name="Saygin H."/>
        </authorList>
    </citation>
    <scope>NUCLEOTIDE SEQUENCE [LARGE SCALE GENOMIC DNA]</scope>
    <source>
        <strain evidence="11 12">GTF31</strain>
    </source>
</reference>